<keyword evidence="9" id="KW-1185">Reference proteome</keyword>
<comment type="caution">
    <text evidence="8">The sequence shown here is derived from an EMBL/GenBank/DDBJ whole genome shotgun (WGS) entry which is preliminary data.</text>
</comment>
<evidence type="ECO:0000256" key="4">
    <source>
        <dbReference type="ARBA" id="ARBA00023136"/>
    </source>
</evidence>
<dbReference type="PROSITE" id="PS50850">
    <property type="entry name" value="MFS"/>
    <property type="match status" value="1"/>
</dbReference>
<evidence type="ECO:0000256" key="1">
    <source>
        <dbReference type="ARBA" id="ARBA00004141"/>
    </source>
</evidence>
<dbReference type="InterPro" id="IPR036259">
    <property type="entry name" value="MFS_trans_sf"/>
</dbReference>
<keyword evidence="3 6" id="KW-1133">Transmembrane helix</keyword>
<dbReference type="Pfam" id="PF07690">
    <property type="entry name" value="MFS_1"/>
    <property type="match status" value="1"/>
</dbReference>
<feature type="transmembrane region" description="Helical" evidence="6">
    <location>
        <begin position="398"/>
        <end position="419"/>
    </location>
</feature>
<dbReference type="GO" id="GO:0005886">
    <property type="term" value="C:plasma membrane"/>
    <property type="evidence" value="ECO:0007669"/>
    <property type="project" value="TreeGrafter"/>
</dbReference>
<name>A0A246K578_9SPHN</name>
<evidence type="ECO:0000256" key="2">
    <source>
        <dbReference type="ARBA" id="ARBA00022692"/>
    </source>
</evidence>
<dbReference type="PANTHER" id="PTHR23508">
    <property type="entry name" value="CARBOXYLIC ACID TRANSPORTER PROTEIN HOMOLOG"/>
    <property type="match status" value="1"/>
</dbReference>
<dbReference type="InterPro" id="IPR011701">
    <property type="entry name" value="MFS"/>
</dbReference>
<dbReference type="SUPFAM" id="SSF103473">
    <property type="entry name" value="MFS general substrate transporter"/>
    <property type="match status" value="1"/>
</dbReference>
<feature type="transmembrane region" description="Helical" evidence="6">
    <location>
        <begin position="368"/>
        <end position="391"/>
    </location>
</feature>
<feature type="domain" description="Major facilitator superfamily (MFS) profile" evidence="7">
    <location>
        <begin position="106"/>
        <end position="516"/>
    </location>
</feature>
<dbReference type="GO" id="GO:0046943">
    <property type="term" value="F:carboxylic acid transmembrane transporter activity"/>
    <property type="evidence" value="ECO:0007669"/>
    <property type="project" value="TreeGrafter"/>
</dbReference>
<dbReference type="PROSITE" id="PS00217">
    <property type="entry name" value="SUGAR_TRANSPORT_2"/>
    <property type="match status" value="1"/>
</dbReference>
<feature type="region of interest" description="Disordered" evidence="5">
    <location>
        <begin position="1"/>
        <end position="35"/>
    </location>
</feature>
<evidence type="ECO:0000259" key="7">
    <source>
        <dbReference type="PROSITE" id="PS50850"/>
    </source>
</evidence>
<feature type="transmembrane region" description="Helical" evidence="6">
    <location>
        <begin position="462"/>
        <end position="485"/>
    </location>
</feature>
<feature type="transmembrane region" description="Helical" evidence="6">
    <location>
        <begin position="425"/>
        <end position="450"/>
    </location>
</feature>
<comment type="subcellular location">
    <subcellularLocation>
        <location evidence="1">Membrane</location>
        <topology evidence="1">Multi-pass membrane protein</topology>
    </subcellularLocation>
</comment>
<dbReference type="InterPro" id="IPR020846">
    <property type="entry name" value="MFS_dom"/>
</dbReference>
<evidence type="ECO:0000256" key="3">
    <source>
        <dbReference type="ARBA" id="ARBA00022989"/>
    </source>
</evidence>
<sequence length="520" mass="53888">MCARDDRARSLPRAADRRPGDRSSRTRRRGERARRLAAFDTPLPARDGRVGQRNGGRRLSIGDARRRHIRTDGLRVTSDPGTAPAAATPIQQTVDGLAFGRFHARVLALVAAVILLDGFDIQLAAFAAPAILADWGIGSAALAPVMAASLVGMAFGTSIGGRIGDRFGRRPALIGAVLWFGAAAILTALCTDVTSFSILRFVTGLGLGAAVPNATALIAEWMPVRARNYAVTVISVGVPCGGIIGAAIASWLIPAYGWPAAFLLGGALPLLLSIVMLWGLPESPILLARRGGSDDRIAAMIADAGGSAPGPFAPPPSIADGEHVFGPALRRSTIGMGIAFFAALMGVYALLSWVPVLLSGAGFPMDRAIRGAMILNLSGVTASFALTWLMLRIGSRKTLIGTVCAGAAALALWATLLHMPGASPAVILLGLALTGATILSLQVLLLTLSAHVFPVECRAAGIGYSITFGRLGAILSAFGAGVLLAQPHGRLLFFAMVAAALVILAMGAMLIDRHLPARPR</sequence>
<keyword evidence="4 6" id="KW-0472">Membrane</keyword>
<feature type="transmembrane region" description="Helical" evidence="6">
    <location>
        <begin position="259"/>
        <end position="280"/>
    </location>
</feature>
<feature type="transmembrane region" description="Helical" evidence="6">
    <location>
        <begin position="171"/>
        <end position="189"/>
    </location>
</feature>
<evidence type="ECO:0000256" key="6">
    <source>
        <dbReference type="SAM" id="Phobius"/>
    </source>
</evidence>
<gene>
    <name evidence="8" type="ORF">CDQ91_01765</name>
</gene>
<protein>
    <recommendedName>
        <fullName evidence="7">Major facilitator superfamily (MFS) profile domain-containing protein</fullName>
    </recommendedName>
</protein>
<feature type="transmembrane region" description="Helical" evidence="6">
    <location>
        <begin position="137"/>
        <end position="159"/>
    </location>
</feature>
<reference evidence="8 9" key="1">
    <citation type="journal article" date="2002" name="Int. J. Syst. Evol. Microbiol.">
        <title>Sphingopyxis witflariensis sp. nov., isolated from activated sludge.</title>
        <authorList>
            <person name="Kampfer P."/>
            <person name="Witzenberger R."/>
            <person name="Denner E.B."/>
            <person name="Busse H.J."/>
            <person name="Neef A."/>
        </authorList>
    </citation>
    <scope>NUCLEOTIDE SEQUENCE [LARGE SCALE GENOMIC DNA]</scope>
    <source>
        <strain evidence="8 9">DSM 14551</strain>
    </source>
</reference>
<feature type="compositionally biased region" description="Basic and acidic residues" evidence="5">
    <location>
        <begin position="1"/>
        <end position="24"/>
    </location>
</feature>
<feature type="transmembrane region" description="Helical" evidence="6">
    <location>
        <begin position="334"/>
        <end position="356"/>
    </location>
</feature>
<dbReference type="EMBL" id="NISJ01000001">
    <property type="protein sequence ID" value="OWR01170.1"/>
    <property type="molecule type" value="Genomic_DNA"/>
</dbReference>
<feature type="transmembrane region" description="Helical" evidence="6">
    <location>
        <begin position="491"/>
        <end position="511"/>
    </location>
</feature>
<organism evidence="8 9">
    <name type="scientific">Sphingopyxis witflariensis</name>
    <dbReference type="NCBI Taxonomy" id="173675"/>
    <lineage>
        <taxon>Bacteria</taxon>
        <taxon>Pseudomonadati</taxon>
        <taxon>Pseudomonadota</taxon>
        <taxon>Alphaproteobacteria</taxon>
        <taxon>Sphingomonadales</taxon>
        <taxon>Sphingomonadaceae</taxon>
        <taxon>Sphingopyxis</taxon>
    </lineage>
</organism>
<feature type="transmembrane region" description="Helical" evidence="6">
    <location>
        <begin position="229"/>
        <end position="253"/>
    </location>
</feature>
<dbReference type="PANTHER" id="PTHR23508:SF10">
    <property type="entry name" value="CARBOXYLIC ACID TRANSPORTER PROTEIN HOMOLOG"/>
    <property type="match status" value="1"/>
</dbReference>
<evidence type="ECO:0000313" key="8">
    <source>
        <dbReference type="EMBL" id="OWR01170.1"/>
    </source>
</evidence>
<evidence type="ECO:0000313" key="9">
    <source>
        <dbReference type="Proteomes" id="UP000197097"/>
    </source>
</evidence>
<feature type="transmembrane region" description="Helical" evidence="6">
    <location>
        <begin position="106"/>
        <end position="131"/>
    </location>
</feature>
<dbReference type="Gene3D" id="1.20.1250.20">
    <property type="entry name" value="MFS general substrate transporter like domains"/>
    <property type="match status" value="1"/>
</dbReference>
<dbReference type="Proteomes" id="UP000197097">
    <property type="component" value="Unassembled WGS sequence"/>
</dbReference>
<dbReference type="InterPro" id="IPR005829">
    <property type="entry name" value="Sugar_transporter_CS"/>
</dbReference>
<accession>A0A246K578</accession>
<dbReference type="AlphaFoldDB" id="A0A246K578"/>
<proteinExistence type="predicted"/>
<evidence type="ECO:0000256" key="5">
    <source>
        <dbReference type="SAM" id="MobiDB-lite"/>
    </source>
</evidence>
<feature type="transmembrane region" description="Helical" evidence="6">
    <location>
        <begin position="201"/>
        <end position="222"/>
    </location>
</feature>
<keyword evidence="2 6" id="KW-0812">Transmembrane</keyword>